<feature type="non-terminal residue" evidence="1">
    <location>
        <position position="1"/>
    </location>
</feature>
<dbReference type="EMBL" id="JABANM010023056">
    <property type="protein sequence ID" value="KAF4718538.1"/>
    <property type="molecule type" value="Genomic_DNA"/>
</dbReference>
<dbReference type="AlphaFoldDB" id="A0A7J6RCT4"/>
<dbReference type="InterPro" id="IPR001611">
    <property type="entry name" value="Leu-rich_rpt"/>
</dbReference>
<proteinExistence type="predicted"/>
<gene>
    <name evidence="1" type="ORF">FOZ62_018144</name>
</gene>
<organism evidence="1 2">
    <name type="scientific">Perkinsus olseni</name>
    <name type="common">Perkinsus atlanticus</name>
    <dbReference type="NCBI Taxonomy" id="32597"/>
    <lineage>
        <taxon>Eukaryota</taxon>
        <taxon>Sar</taxon>
        <taxon>Alveolata</taxon>
        <taxon>Perkinsozoa</taxon>
        <taxon>Perkinsea</taxon>
        <taxon>Perkinsida</taxon>
        <taxon>Perkinsidae</taxon>
        <taxon>Perkinsus</taxon>
    </lineage>
</organism>
<sequence>MTDEGLCYITEALKTNNKLRLLEMRKNKLTDEGVVALAKVLKDDNSTLESLYLNANPGLTDISAEVLADAVAARKGKLKV</sequence>
<dbReference type="SMART" id="SM00368">
    <property type="entry name" value="LRR_RI"/>
    <property type="match status" value="2"/>
</dbReference>
<evidence type="ECO:0000313" key="2">
    <source>
        <dbReference type="Proteomes" id="UP000574390"/>
    </source>
</evidence>
<reference evidence="1 2" key="1">
    <citation type="submission" date="2020-04" db="EMBL/GenBank/DDBJ databases">
        <title>Perkinsus olseni comparative genomics.</title>
        <authorList>
            <person name="Bogema D.R."/>
        </authorList>
    </citation>
    <scope>NUCLEOTIDE SEQUENCE [LARGE SCALE GENOMIC DNA]</scope>
    <source>
        <strain evidence="1">ATCC PRA-205</strain>
    </source>
</reference>
<evidence type="ECO:0000313" key="1">
    <source>
        <dbReference type="EMBL" id="KAF4718538.1"/>
    </source>
</evidence>
<dbReference type="InterPro" id="IPR032675">
    <property type="entry name" value="LRR_dom_sf"/>
</dbReference>
<protein>
    <submittedName>
        <fullName evidence="1">Uncharacterized protein</fullName>
    </submittedName>
</protein>
<accession>A0A7J6RCT4</accession>
<comment type="caution">
    <text evidence="1">The sequence shown here is derived from an EMBL/GenBank/DDBJ whole genome shotgun (WGS) entry which is preliminary data.</text>
</comment>
<dbReference type="SUPFAM" id="SSF52047">
    <property type="entry name" value="RNI-like"/>
    <property type="match status" value="1"/>
</dbReference>
<dbReference type="Proteomes" id="UP000574390">
    <property type="component" value="Unassembled WGS sequence"/>
</dbReference>
<name>A0A7J6RCT4_PEROL</name>
<dbReference type="Gene3D" id="3.80.10.10">
    <property type="entry name" value="Ribonuclease Inhibitor"/>
    <property type="match status" value="1"/>
</dbReference>
<dbReference type="Pfam" id="PF13516">
    <property type="entry name" value="LRR_6"/>
    <property type="match status" value="2"/>
</dbReference>